<accession>A0ACB8RCR4</accession>
<keyword evidence="2" id="KW-1185">Reference proteome</keyword>
<sequence length="454" mass="49725">MANDSPLLALAAIISAGVRTLEDAYAQQGHTFPSLNEPFTGPGPLDGDKALADTTRLIVAAAHQIIATVRSPIETFQDYAPALYMTTSLGFVDQTDIADVLKEEPQGLHVNDIGKKINVNPVNTARILRYLASRHVFREVSPNVFANNRLSSFLVKQLPFEELKSKPTTKYEGAPAAAFVGHMSDETFKSAQFLPSYLLNDTPGYETSFNLAYKTKQTLWDWYNAPDNQYVGSRFTASMKGAGDRYPPSIFINGYDWKSLDEDSVVVDVGGSLGGLTLVLAKEFPHLKYVVQDLAPVIADSGKFWADTAPELISSGRVTLQVQDFFQPQAVKEASVYYMRHILHDWPDSTSETILKHLRAVAGPHSKLVVFDSLMPHACPDDSEGSLPPPPFPLLANLGLPVGGFLTLMDLHMLTTLNGLERTFSQFVELGARTGWKFEAVKPGILAAFVFSAA</sequence>
<protein>
    <submittedName>
        <fullName evidence="1">S-adenosyl-L-methionine-dependent methyltransferase</fullName>
    </submittedName>
</protein>
<name>A0ACB8RCR4_9AGAM</name>
<reference evidence="1" key="2">
    <citation type="journal article" date="2022" name="New Phytol.">
        <title>Evolutionary transition to the ectomycorrhizal habit in the genomes of a hyperdiverse lineage of mushroom-forming fungi.</title>
        <authorList>
            <person name="Looney B."/>
            <person name="Miyauchi S."/>
            <person name="Morin E."/>
            <person name="Drula E."/>
            <person name="Courty P.E."/>
            <person name="Kohler A."/>
            <person name="Kuo A."/>
            <person name="LaButti K."/>
            <person name="Pangilinan J."/>
            <person name="Lipzen A."/>
            <person name="Riley R."/>
            <person name="Andreopoulos W."/>
            <person name="He G."/>
            <person name="Johnson J."/>
            <person name="Nolan M."/>
            <person name="Tritt A."/>
            <person name="Barry K.W."/>
            <person name="Grigoriev I.V."/>
            <person name="Nagy L.G."/>
            <person name="Hibbett D."/>
            <person name="Henrissat B."/>
            <person name="Matheny P.B."/>
            <person name="Labbe J."/>
            <person name="Martin F.M."/>
        </authorList>
    </citation>
    <scope>NUCLEOTIDE SEQUENCE</scope>
    <source>
        <strain evidence="1">FP105234-sp</strain>
    </source>
</reference>
<dbReference type="Proteomes" id="UP000814033">
    <property type="component" value="Unassembled WGS sequence"/>
</dbReference>
<evidence type="ECO:0000313" key="2">
    <source>
        <dbReference type="Proteomes" id="UP000814033"/>
    </source>
</evidence>
<keyword evidence="1" id="KW-0808">Transferase</keyword>
<organism evidence="1 2">
    <name type="scientific">Auriscalpium vulgare</name>
    <dbReference type="NCBI Taxonomy" id="40419"/>
    <lineage>
        <taxon>Eukaryota</taxon>
        <taxon>Fungi</taxon>
        <taxon>Dikarya</taxon>
        <taxon>Basidiomycota</taxon>
        <taxon>Agaricomycotina</taxon>
        <taxon>Agaricomycetes</taxon>
        <taxon>Russulales</taxon>
        <taxon>Auriscalpiaceae</taxon>
        <taxon>Auriscalpium</taxon>
    </lineage>
</organism>
<proteinExistence type="predicted"/>
<reference evidence="1" key="1">
    <citation type="submission" date="2021-02" db="EMBL/GenBank/DDBJ databases">
        <authorList>
            <consortium name="DOE Joint Genome Institute"/>
            <person name="Ahrendt S."/>
            <person name="Looney B.P."/>
            <person name="Miyauchi S."/>
            <person name="Morin E."/>
            <person name="Drula E."/>
            <person name="Courty P.E."/>
            <person name="Chicoki N."/>
            <person name="Fauchery L."/>
            <person name="Kohler A."/>
            <person name="Kuo A."/>
            <person name="Labutti K."/>
            <person name="Pangilinan J."/>
            <person name="Lipzen A."/>
            <person name="Riley R."/>
            <person name="Andreopoulos W."/>
            <person name="He G."/>
            <person name="Johnson J."/>
            <person name="Barry K.W."/>
            <person name="Grigoriev I.V."/>
            <person name="Nagy L."/>
            <person name="Hibbett D."/>
            <person name="Henrissat B."/>
            <person name="Matheny P.B."/>
            <person name="Labbe J."/>
            <person name="Martin F."/>
        </authorList>
    </citation>
    <scope>NUCLEOTIDE SEQUENCE</scope>
    <source>
        <strain evidence="1">FP105234-sp</strain>
    </source>
</reference>
<evidence type="ECO:0000313" key="1">
    <source>
        <dbReference type="EMBL" id="KAI0041964.1"/>
    </source>
</evidence>
<dbReference type="EMBL" id="MU276091">
    <property type="protein sequence ID" value="KAI0041964.1"/>
    <property type="molecule type" value="Genomic_DNA"/>
</dbReference>
<keyword evidence="1" id="KW-0489">Methyltransferase</keyword>
<comment type="caution">
    <text evidence="1">The sequence shown here is derived from an EMBL/GenBank/DDBJ whole genome shotgun (WGS) entry which is preliminary data.</text>
</comment>
<gene>
    <name evidence="1" type="ORF">FA95DRAFT_1610578</name>
</gene>